<organism evidence="2 3">
    <name type="scientific">Alteriqipengyuania abyssalis</name>
    <dbReference type="NCBI Taxonomy" id="2860200"/>
    <lineage>
        <taxon>Bacteria</taxon>
        <taxon>Pseudomonadati</taxon>
        <taxon>Pseudomonadota</taxon>
        <taxon>Alphaproteobacteria</taxon>
        <taxon>Sphingomonadales</taxon>
        <taxon>Erythrobacteraceae</taxon>
        <taxon>Alteriqipengyuania</taxon>
    </lineage>
</organism>
<feature type="domain" description="Winged helix DNA-binding" evidence="1">
    <location>
        <begin position="19"/>
        <end position="97"/>
    </location>
</feature>
<evidence type="ECO:0000313" key="2">
    <source>
        <dbReference type="EMBL" id="MBY8336294.1"/>
    </source>
</evidence>
<gene>
    <name evidence="2" type="ORF">KYN89_04475</name>
</gene>
<evidence type="ECO:0000259" key="1">
    <source>
        <dbReference type="Pfam" id="PF13601"/>
    </source>
</evidence>
<keyword evidence="3" id="KW-1185">Reference proteome</keyword>
<evidence type="ECO:0000313" key="3">
    <source>
        <dbReference type="Proteomes" id="UP000759298"/>
    </source>
</evidence>
<dbReference type="PANTHER" id="PTHR37318:SF1">
    <property type="entry name" value="BSL7504 PROTEIN"/>
    <property type="match status" value="1"/>
</dbReference>
<dbReference type="CDD" id="cd00090">
    <property type="entry name" value="HTH_ARSR"/>
    <property type="match status" value="1"/>
</dbReference>
<dbReference type="InterPro" id="IPR036390">
    <property type="entry name" value="WH_DNA-bd_sf"/>
</dbReference>
<dbReference type="InterPro" id="IPR011991">
    <property type="entry name" value="ArsR-like_HTH"/>
</dbReference>
<dbReference type="Gene3D" id="1.10.10.10">
    <property type="entry name" value="Winged helix-like DNA-binding domain superfamily/Winged helix DNA-binding domain"/>
    <property type="match status" value="1"/>
</dbReference>
<accession>A0ABS7PB61</accession>
<sequence>MADVPLDYRAIDDTIHGRVRLATMAYLSSAECADFGELRARTGVSDGNLSVHLRKLEDAGYVSIEKRFEGKKPVTTACMTDAGREAWIVYLDRMKAMLFGEDGG</sequence>
<dbReference type="PANTHER" id="PTHR37318">
    <property type="entry name" value="BSL7504 PROTEIN"/>
    <property type="match status" value="1"/>
</dbReference>
<dbReference type="EMBL" id="JAHWXP010000001">
    <property type="protein sequence ID" value="MBY8336294.1"/>
    <property type="molecule type" value="Genomic_DNA"/>
</dbReference>
<dbReference type="InterPro" id="IPR036388">
    <property type="entry name" value="WH-like_DNA-bd_sf"/>
</dbReference>
<dbReference type="Pfam" id="PF13601">
    <property type="entry name" value="HTH_34"/>
    <property type="match status" value="1"/>
</dbReference>
<dbReference type="RefSeq" id="WP_222823972.1">
    <property type="nucleotide sequence ID" value="NZ_JAHWXP010000001.1"/>
</dbReference>
<dbReference type="InterPro" id="IPR027395">
    <property type="entry name" value="WH_DNA-bd_dom"/>
</dbReference>
<proteinExistence type="predicted"/>
<comment type="caution">
    <text evidence="2">The sequence shown here is derived from an EMBL/GenBank/DDBJ whole genome shotgun (WGS) entry which is preliminary data.</text>
</comment>
<reference evidence="2 3" key="1">
    <citation type="submission" date="2021-07" db="EMBL/GenBank/DDBJ databases">
        <title>Alteriqipengyuania abyssalis NZ-12B nov, sp.nov isolated from deep sea sponge in pacific ocean.</title>
        <authorList>
            <person name="Tareen S."/>
            <person name="Wink J."/>
        </authorList>
    </citation>
    <scope>NUCLEOTIDE SEQUENCE [LARGE SCALE GENOMIC DNA]</scope>
    <source>
        <strain evidence="2 3">NZ-12B</strain>
    </source>
</reference>
<dbReference type="Proteomes" id="UP000759298">
    <property type="component" value="Unassembled WGS sequence"/>
</dbReference>
<dbReference type="SUPFAM" id="SSF46785">
    <property type="entry name" value="Winged helix' DNA-binding domain"/>
    <property type="match status" value="1"/>
</dbReference>
<protein>
    <submittedName>
        <fullName evidence="2">Transcriptional regulator</fullName>
    </submittedName>
</protein>
<name>A0ABS7PB61_9SPHN</name>